<proteinExistence type="predicted"/>
<protein>
    <submittedName>
        <fullName evidence="2">Uncharacterized protein</fullName>
    </submittedName>
</protein>
<reference evidence="3" key="1">
    <citation type="submission" date="2017-09" db="EMBL/GenBank/DDBJ databases">
        <title>Depth-based differentiation of microbial function through sediment-hosted aquifers and enrichment of novel symbionts in the deep terrestrial subsurface.</title>
        <authorList>
            <person name="Probst A.J."/>
            <person name="Ladd B."/>
            <person name="Jarett J.K."/>
            <person name="Geller-Mcgrath D.E."/>
            <person name="Sieber C.M.K."/>
            <person name="Emerson J.B."/>
            <person name="Anantharaman K."/>
            <person name="Thomas B.C."/>
            <person name="Malmstrom R."/>
            <person name="Stieglmeier M."/>
            <person name="Klingl A."/>
            <person name="Woyke T."/>
            <person name="Ryan C.M."/>
            <person name="Banfield J.F."/>
        </authorList>
    </citation>
    <scope>NUCLEOTIDE SEQUENCE [LARGE SCALE GENOMIC DNA]</scope>
</reference>
<evidence type="ECO:0000313" key="2">
    <source>
        <dbReference type="EMBL" id="PIR88822.1"/>
    </source>
</evidence>
<accession>A0A2H0UQV3</accession>
<evidence type="ECO:0000256" key="1">
    <source>
        <dbReference type="SAM" id="MobiDB-lite"/>
    </source>
</evidence>
<comment type="caution">
    <text evidence="2">The sequence shown here is derived from an EMBL/GenBank/DDBJ whole genome shotgun (WGS) entry which is preliminary data.</text>
</comment>
<dbReference type="Proteomes" id="UP000229615">
    <property type="component" value="Unassembled WGS sequence"/>
</dbReference>
<organism evidence="2 3">
    <name type="scientific">Candidatus Harrisonbacteria bacterium CG10_big_fil_rev_8_21_14_0_10_44_23</name>
    <dbReference type="NCBI Taxonomy" id="1974585"/>
    <lineage>
        <taxon>Bacteria</taxon>
        <taxon>Candidatus Harrisoniibacteriota</taxon>
    </lineage>
</organism>
<feature type="region of interest" description="Disordered" evidence="1">
    <location>
        <begin position="30"/>
        <end position="67"/>
    </location>
</feature>
<sequence length="578" mass="62382">MALSQEEKEIVSELKQKGKNPAEIAGYLGTLRSNASMPVDPEQPTQPTTTQPSQSFPRLRDMGSDIKETGTGIKDVIQRRGDKLGGILDAYGKGEQGALSTGFQTATNFLGGVGEVAGQALMGGLKMFTTPQQERDVKNVVTSGAEKFMAMPETKQWIQNMNDLKEENPEMARNIIATMEGGEYLLEFMGLSKAKDVVSGGVDVVGEGIDAGIDAAKRGTNKFKEALTPAKAAVQPVKSARARGVEELKDAYVKSFLGNNQKAILNKLDKHVQISSSAKRKFTIDELFEELANNGYQPTIKGELADMSGVLSDIGRRQDEIFDNLIPLLEKFREKIKIADLEKTILGRIKADSRFSLDYEKAIAEAKRSLNSLKSKYGDSISLADLQNAKVQAAKKSRAFKSELFEQDVSNVLDSTFAKTIDDAVPGGIYNEANARWGELERMYKTASILDNEKIGIGPLGGKVGQLGGAMLLGGAAFPVSGPGALVVAGISATYGGNQVAKFLRSLRFNPKKFASIVSDIQKDQQLIQKILDESSGIDKKFLEQTLLGPGTPLGTPKNPIITPAPTTFEKGVPKIDN</sequence>
<evidence type="ECO:0000313" key="3">
    <source>
        <dbReference type="Proteomes" id="UP000229615"/>
    </source>
</evidence>
<dbReference type="EMBL" id="PFBB01000002">
    <property type="protein sequence ID" value="PIR88822.1"/>
    <property type="molecule type" value="Genomic_DNA"/>
</dbReference>
<dbReference type="AlphaFoldDB" id="A0A2H0UQV3"/>
<feature type="region of interest" description="Disordered" evidence="1">
    <location>
        <begin position="549"/>
        <end position="578"/>
    </location>
</feature>
<feature type="compositionally biased region" description="Basic and acidic residues" evidence="1">
    <location>
        <begin position="58"/>
        <end position="67"/>
    </location>
</feature>
<gene>
    <name evidence="2" type="ORF">COU09_00120</name>
</gene>
<feature type="compositionally biased region" description="Low complexity" evidence="1">
    <location>
        <begin position="42"/>
        <end position="55"/>
    </location>
</feature>
<name>A0A2H0UQV3_9BACT</name>